<dbReference type="GO" id="GO:0000978">
    <property type="term" value="F:RNA polymerase II cis-regulatory region sequence-specific DNA binding"/>
    <property type="evidence" value="ECO:0007669"/>
    <property type="project" value="TreeGrafter"/>
</dbReference>
<dbReference type="InterPro" id="IPR008366">
    <property type="entry name" value="NFAT"/>
</dbReference>
<proteinExistence type="predicted"/>
<reference evidence="2 3" key="1">
    <citation type="journal article" date="2019" name="J. Hered.">
        <title>An Improved Genome Assembly for Drosophila navojoa, the Basal Species in the mojavensis Cluster.</title>
        <authorList>
            <person name="Vanderlinde T."/>
            <person name="Dupim E.G."/>
            <person name="Nazario-Yepiz N.O."/>
            <person name="Carvalho A.B."/>
        </authorList>
    </citation>
    <scope>NUCLEOTIDE SEQUENCE [LARGE SCALE GENOMIC DNA]</scope>
    <source>
        <strain evidence="2">Navoj_Jal97</strain>
        <tissue evidence="2">Whole organism</tissue>
    </source>
</reference>
<dbReference type="PANTHER" id="PTHR12533">
    <property type="entry name" value="NFAT"/>
    <property type="match status" value="1"/>
</dbReference>
<evidence type="ECO:0000313" key="2">
    <source>
        <dbReference type="EMBL" id="TDG38269.1"/>
    </source>
</evidence>
<keyword evidence="3" id="KW-1185">Reference proteome</keyword>
<dbReference type="Gene3D" id="2.60.40.10">
    <property type="entry name" value="Immunoglobulins"/>
    <property type="match status" value="1"/>
</dbReference>
<name>A0A484AMV8_DRONA</name>
<dbReference type="GO" id="GO:0005667">
    <property type="term" value="C:transcription regulator complex"/>
    <property type="evidence" value="ECO:0007669"/>
    <property type="project" value="TreeGrafter"/>
</dbReference>
<dbReference type="Proteomes" id="UP000295192">
    <property type="component" value="Unassembled WGS sequence"/>
</dbReference>
<dbReference type="Pfam" id="PF16179">
    <property type="entry name" value="RHD_dimer"/>
    <property type="match status" value="1"/>
</dbReference>
<protein>
    <recommendedName>
        <fullName evidence="1">Rel homology dimerisation domain-containing protein</fullName>
    </recommendedName>
</protein>
<dbReference type="STRING" id="7232.A0A484AMV8"/>
<comment type="caution">
    <text evidence="2">The sequence shown here is derived from an EMBL/GenBank/DDBJ whole genome shotgun (WGS) entry which is preliminary data.</text>
</comment>
<dbReference type="GO" id="GO:0000981">
    <property type="term" value="F:DNA-binding transcription factor activity, RNA polymerase II-specific"/>
    <property type="evidence" value="ECO:0007669"/>
    <property type="project" value="TreeGrafter"/>
</dbReference>
<dbReference type="InterPro" id="IPR014756">
    <property type="entry name" value="Ig_E-set"/>
</dbReference>
<gene>
    <name evidence="2" type="ORF">AWZ03_015309</name>
</gene>
<sequence>QPPGVPEICKKSLNSCPVDGGLELFIIGKNFLKDTHVVFQETYDSVNADDPATELVGRQQLIAGTSALWEQSVLPDKEYLHQ</sequence>
<accession>A0A484AMV8</accession>
<organism evidence="2 3">
    <name type="scientific">Drosophila navojoa</name>
    <name type="common">Fruit fly</name>
    <dbReference type="NCBI Taxonomy" id="7232"/>
    <lineage>
        <taxon>Eukaryota</taxon>
        <taxon>Metazoa</taxon>
        <taxon>Ecdysozoa</taxon>
        <taxon>Arthropoda</taxon>
        <taxon>Hexapoda</taxon>
        <taxon>Insecta</taxon>
        <taxon>Pterygota</taxon>
        <taxon>Neoptera</taxon>
        <taxon>Endopterygota</taxon>
        <taxon>Diptera</taxon>
        <taxon>Brachycera</taxon>
        <taxon>Muscomorpha</taxon>
        <taxon>Ephydroidea</taxon>
        <taxon>Drosophilidae</taxon>
        <taxon>Drosophila</taxon>
    </lineage>
</organism>
<dbReference type="InterPro" id="IPR032397">
    <property type="entry name" value="RHD_dimer"/>
</dbReference>
<feature type="non-terminal residue" evidence="2">
    <location>
        <position position="82"/>
    </location>
</feature>
<feature type="domain" description="Rel homology dimerisation" evidence="1">
    <location>
        <begin position="7"/>
        <end position="44"/>
    </location>
</feature>
<evidence type="ECO:0000259" key="1">
    <source>
        <dbReference type="Pfam" id="PF16179"/>
    </source>
</evidence>
<feature type="non-terminal residue" evidence="2">
    <location>
        <position position="1"/>
    </location>
</feature>
<dbReference type="SUPFAM" id="SSF81296">
    <property type="entry name" value="E set domains"/>
    <property type="match status" value="1"/>
</dbReference>
<dbReference type="InterPro" id="IPR013783">
    <property type="entry name" value="Ig-like_fold"/>
</dbReference>
<dbReference type="EMBL" id="LSRL02006467">
    <property type="protein sequence ID" value="TDG38269.1"/>
    <property type="molecule type" value="Genomic_DNA"/>
</dbReference>
<dbReference type="AlphaFoldDB" id="A0A484AMV8"/>
<dbReference type="PANTHER" id="PTHR12533:SF7">
    <property type="entry name" value="NFAT NUCLEAR FACTOR, ISOFORM B"/>
    <property type="match status" value="1"/>
</dbReference>
<evidence type="ECO:0000313" key="3">
    <source>
        <dbReference type="Proteomes" id="UP000295192"/>
    </source>
</evidence>